<reference evidence="1 2" key="2">
    <citation type="journal article" date="2016" name="Int. J. Syst. Evol. Microbiol.">
        <title>Vitellibacter aquimaris sp. nov., a marine bacterium isolated from seawater.</title>
        <authorList>
            <person name="Thevarajoo S."/>
            <person name="Selvaratnam C."/>
            <person name="Goh K.M."/>
            <person name="Hong K.W."/>
            <person name="Chan X.Y."/>
            <person name="Chan K.G."/>
            <person name="Chong C.S."/>
        </authorList>
    </citation>
    <scope>NUCLEOTIDE SEQUENCE [LARGE SCALE GENOMIC DNA]</scope>
    <source>
        <strain evidence="1 2">D-24</strain>
    </source>
</reference>
<dbReference type="OrthoDB" id="5738159at2"/>
<organism evidence="1 2">
    <name type="scientific">Aequorivita aquimaris</name>
    <dbReference type="NCBI Taxonomy" id="1548749"/>
    <lineage>
        <taxon>Bacteria</taxon>
        <taxon>Pseudomonadati</taxon>
        <taxon>Bacteroidota</taxon>
        <taxon>Flavobacteriia</taxon>
        <taxon>Flavobacteriales</taxon>
        <taxon>Flavobacteriaceae</taxon>
        <taxon>Aequorivita</taxon>
    </lineage>
</organism>
<dbReference type="STRING" id="1548749.LS48_07820"/>
<gene>
    <name evidence="1" type="ORF">LS48_07820</name>
</gene>
<accession>A0A137RHP3</accession>
<evidence type="ECO:0000313" key="1">
    <source>
        <dbReference type="EMBL" id="KXN98981.1"/>
    </source>
</evidence>
<sequence>MADNVTNIINEIKDIASGILEKDISTVRGFSERQVEAIAKQTVIIQKGVASGDIDEDLREFFLDGLEAMALNFVNTLKGILMVTLEKLWNALVNFLYKAVGVVV</sequence>
<keyword evidence="2" id="KW-1185">Reference proteome</keyword>
<dbReference type="EMBL" id="JRWG01000004">
    <property type="protein sequence ID" value="KXN98981.1"/>
    <property type="molecule type" value="Genomic_DNA"/>
</dbReference>
<name>A0A137RHP3_9FLAO</name>
<dbReference type="AlphaFoldDB" id="A0A137RHP3"/>
<dbReference type="PATRIC" id="fig|1548749.3.peg.1651"/>
<dbReference type="RefSeq" id="WP_045081773.1">
    <property type="nucleotide sequence ID" value="NZ_JRWG01000004.1"/>
</dbReference>
<comment type="caution">
    <text evidence="1">The sequence shown here is derived from an EMBL/GenBank/DDBJ whole genome shotgun (WGS) entry which is preliminary data.</text>
</comment>
<protein>
    <submittedName>
        <fullName evidence="1">Uncharacterized protein</fullName>
    </submittedName>
</protein>
<proteinExistence type="predicted"/>
<reference evidence="2" key="1">
    <citation type="submission" date="2014-10" db="EMBL/GenBank/DDBJ databases">
        <title>Genome sequencing of Vitellibacter sp. D-24.</title>
        <authorList>
            <person name="Thevarajoo S."/>
            <person name="Selvaratnam C."/>
            <person name="Goh K.M."/>
            <person name="Chong C.S."/>
        </authorList>
    </citation>
    <scope>NUCLEOTIDE SEQUENCE [LARGE SCALE GENOMIC DNA]</scope>
    <source>
        <strain evidence="2">D-24</strain>
    </source>
</reference>
<evidence type="ECO:0000313" key="2">
    <source>
        <dbReference type="Proteomes" id="UP000070138"/>
    </source>
</evidence>
<dbReference type="Proteomes" id="UP000070138">
    <property type="component" value="Unassembled WGS sequence"/>
</dbReference>